<sequence length="129" mass="15089">MKKLISILLLSLYLISTTEVYQLLKIPTLIEHYWEHKKLNPEMSLTAFLKTHYENPVKDGDYGKDQKLPFVVHSAPLALIFTVHPNFYFEAKSENYRPLKSHKIPSKDEDFCYKGFTGSVWEPPRALFI</sequence>
<organism evidence="1 2">
    <name type="scientific">Epilithonimonas pallida</name>
    <dbReference type="NCBI Taxonomy" id="373671"/>
    <lineage>
        <taxon>Bacteria</taxon>
        <taxon>Pseudomonadati</taxon>
        <taxon>Bacteroidota</taxon>
        <taxon>Flavobacteriia</taxon>
        <taxon>Flavobacteriales</taxon>
        <taxon>Weeksellaceae</taxon>
        <taxon>Chryseobacterium group</taxon>
        <taxon>Epilithonimonas</taxon>
    </lineage>
</organism>
<dbReference type="RefSeq" id="WP_283417052.1">
    <property type="nucleotide sequence ID" value="NZ_FXUO01000005.1"/>
</dbReference>
<protein>
    <submittedName>
        <fullName evidence="1">Uncharacterized protein</fullName>
    </submittedName>
</protein>
<dbReference type="Proteomes" id="UP001158050">
    <property type="component" value="Unassembled WGS sequence"/>
</dbReference>
<gene>
    <name evidence="1" type="ORF">SAMN05421679_105219</name>
</gene>
<evidence type="ECO:0000313" key="2">
    <source>
        <dbReference type="Proteomes" id="UP001158050"/>
    </source>
</evidence>
<accession>A0ABY1R6M0</accession>
<proteinExistence type="predicted"/>
<keyword evidence="2" id="KW-1185">Reference proteome</keyword>
<reference evidence="1 2" key="1">
    <citation type="submission" date="2017-05" db="EMBL/GenBank/DDBJ databases">
        <authorList>
            <person name="Varghese N."/>
            <person name="Submissions S."/>
        </authorList>
    </citation>
    <scope>NUCLEOTIDE SEQUENCE [LARGE SCALE GENOMIC DNA]</scope>
    <source>
        <strain evidence="1 2">DSM 18015</strain>
    </source>
</reference>
<name>A0ABY1R6M0_9FLAO</name>
<comment type="caution">
    <text evidence="1">The sequence shown here is derived from an EMBL/GenBank/DDBJ whole genome shotgun (WGS) entry which is preliminary data.</text>
</comment>
<dbReference type="EMBL" id="FXUO01000005">
    <property type="protein sequence ID" value="SMP93989.1"/>
    <property type="molecule type" value="Genomic_DNA"/>
</dbReference>
<evidence type="ECO:0000313" key="1">
    <source>
        <dbReference type="EMBL" id="SMP93989.1"/>
    </source>
</evidence>